<accession>A0AC35FV56</accession>
<dbReference type="WBParaSite" id="PS1159_v2.g21103.t1">
    <property type="protein sequence ID" value="PS1159_v2.g21103.t1"/>
    <property type="gene ID" value="PS1159_v2.g21103"/>
</dbReference>
<organism evidence="1 2">
    <name type="scientific">Panagrolaimus sp. PS1159</name>
    <dbReference type="NCBI Taxonomy" id="55785"/>
    <lineage>
        <taxon>Eukaryota</taxon>
        <taxon>Metazoa</taxon>
        <taxon>Ecdysozoa</taxon>
        <taxon>Nematoda</taxon>
        <taxon>Chromadorea</taxon>
        <taxon>Rhabditida</taxon>
        <taxon>Tylenchina</taxon>
        <taxon>Panagrolaimomorpha</taxon>
        <taxon>Panagrolaimoidea</taxon>
        <taxon>Panagrolaimidae</taxon>
        <taxon>Panagrolaimus</taxon>
    </lineage>
</organism>
<evidence type="ECO:0000313" key="1">
    <source>
        <dbReference type="Proteomes" id="UP000887580"/>
    </source>
</evidence>
<proteinExistence type="predicted"/>
<sequence length="434" mass="48505">MANISADESLNEKWKHIRRLTDRESAFAHPAFEPGVENFDAIQQCRVLVVGSGGLGCEILKGLALSGFKYIETIDMDTIDLSNLNRQFLFREADIGKSKAEVAANFVNNRVSDVQVVAHNCKIQDKDLNFYRQFSIVICGLDSIVARRWLNATMCSIVQFDSEGNPDPSTIIPLVDGGTEGFKGNARVVFPFFSPCIECTLDLYPPQINFPLCTIAHTPRLPEHCIEYVKVILWDEKKPFGDESIDGDNPEHLTWIMNRAQERAKEFNIIGVDFRLTQGVVKRIIPAVASTNAIIAGSCVLEALKLASNIGCPLDNYLNFSNIDGAFFGPVKLERKENCIVCSKSAIEIETSRSSLLKTFLDVLIEKYQLKEPSIRTAEHFIYLINSLFPDAEKVSKENLEKSLEEIKLANGDEILVSDDTLAEAITLRVKYTD</sequence>
<dbReference type="Proteomes" id="UP000887580">
    <property type="component" value="Unplaced"/>
</dbReference>
<protein>
    <submittedName>
        <fullName evidence="2">NEDD8-activating enzyme E1 catalytic subunit</fullName>
    </submittedName>
</protein>
<reference evidence="2" key="1">
    <citation type="submission" date="2022-11" db="UniProtKB">
        <authorList>
            <consortium name="WormBaseParasite"/>
        </authorList>
    </citation>
    <scope>IDENTIFICATION</scope>
</reference>
<evidence type="ECO:0000313" key="2">
    <source>
        <dbReference type="WBParaSite" id="PS1159_v2.g21103.t1"/>
    </source>
</evidence>
<name>A0AC35FV56_9BILA</name>